<evidence type="ECO:0000256" key="1">
    <source>
        <dbReference type="ARBA" id="ARBA00022837"/>
    </source>
</evidence>
<gene>
    <name evidence="4" type="ORF">CVLEPA_LOCUS7903</name>
</gene>
<keyword evidence="5" id="KW-1185">Reference proteome</keyword>
<evidence type="ECO:0000256" key="2">
    <source>
        <dbReference type="SAM" id="Coils"/>
    </source>
</evidence>
<dbReference type="InterPro" id="IPR011992">
    <property type="entry name" value="EF-hand-dom_pair"/>
</dbReference>
<dbReference type="PROSITE" id="PS00018">
    <property type="entry name" value="EF_HAND_1"/>
    <property type="match status" value="1"/>
</dbReference>
<comment type="caution">
    <text evidence="4">The sequence shown here is derived from an EMBL/GenBank/DDBJ whole genome shotgun (WGS) entry which is preliminary data.</text>
</comment>
<dbReference type="InterPro" id="IPR018247">
    <property type="entry name" value="EF_Hand_1_Ca_BS"/>
</dbReference>
<dbReference type="SUPFAM" id="SSF47473">
    <property type="entry name" value="EF-hand"/>
    <property type="match status" value="1"/>
</dbReference>
<feature type="coiled-coil region" evidence="2">
    <location>
        <begin position="186"/>
        <end position="272"/>
    </location>
</feature>
<evidence type="ECO:0000313" key="4">
    <source>
        <dbReference type="EMBL" id="CAK8677920.1"/>
    </source>
</evidence>
<name>A0ABP0FE11_CLALP</name>
<dbReference type="PROSITE" id="PS50222">
    <property type="entry name" value="EF_HAND_2"/>
    <property type="match status" value="1"/>
</dbReference>
<dbReference type="InterPro" id="IPR002048">
    <property type="entry name" value="EF_hand_dom"/>
</dbReference>
<organism evidence="4 5">
    <name type="scientific">Clavelina lepadiformis</name>
    <name type="common">Light-bulb sea squirt</name>
    <name type="synonym">Ascidia lepadiformis</name>
    <dbReference type="NCBI Taxonomy" id="159417"/>
    <lineage>
        <taxon>Eukaryota</taxon>
        <taxon>Metazoa</taxon>
        <taxon>Chordata</taxon>
        <taxon>Tunicata</taxon>
        <taxon>Ascidiacea</taxon>
        <taxon>Aplousobranchia</taxon>
        <taxon>Clavelinidae</taxon>
        <taxon>Clavelina</taxon>
    </lineage>
</organism>
<accession>A0ABP0FE11</accession>
<dbReference type="Proteomes" id="UP001642483">
    <property type="component" value="Unassembled WGS sequence"/>
</dbReference>
<evidence type="ECO:0000313" key="5">
    <source>
        <dbReference type="Proteomes" id="UP001642483"/>
    </source>
</evidence>
<dbReference type="Pfam" id="PF13499">
    <property type="entry name" value="EF-hand_7"/>
    <property type="match status" value="1"/>
</dbReference>
<proteinExistence type="predicted"/>
<dbReference type="Gene3D" id="1.10.238.10">
    <property type="entry name" value="EF-hand"/>
    <property type="match status" value="1"/>
</dbReference>
<feature type="domain" description="EF-hand" evidence="3">
    <location>
        <begin position="507"/>
        <end position="542"/>
    </location>
</feature>
<dbReference type="SUPFAM" id="SSF57997">
    <property type="entry name" value="Tropomyosin"/>
    <property type="match status" value="1"/>
</dbReference>
<dbReference type="EMBL" id="CAWYQH010000046">
    <property type="protein sequence ID" value="CAK8677920.1"/>
    <property type="molecule type" value="Genomic_DNA"/>
</dbReference>
<protein>
    <recommendedName>
        <fullName evidence="3">EF-hand domain-containing protein</fullName>
    </recommendedName>
</protein>
<keyword evidence="1" id="KW-0106">Calcium</keyword>
<dbReference type="CDD" id="cd00051">
    <property type="entry name" value="EFh"/>
    <property type="match status" value="1"/>
</dbReference>
<evidence type="ECO:0000259" key="3">
    <source>
        <dbReference type="PROSITE" id="PS50222"/>
    </source>
</evidence>
<sequence length="583" mass="67714">MEKQTDVKKFPSQPKVDPSELTLDHIHDIRTAVVCLLDVIASIINKRHDEVCDSYKSLTQDAKALNETVFAQIRDRYLWWCSGITDEKSMKRPSTQRNPNKPMLRSVSMYGQLTFRYSRVEADRFLRTLISAFEACRTVLLQSLKRRSQRETNLYEQLLQLKGDLKQKSDELSLANIKLDYGRRERDSWNSQLDDLKQKLDAAEKKILQLEKSANVMLWQNKLKEVEGENQTEIEKLKEAAESEKKNYEETCTKLRAKIKRLENDVGRLKLKQELPLIPSSSGLVEKLDHTKRQLFLRDQEIYMLKKELTEQRKLMSACINGLQQDFKHLLKSWEYEAPGKKFSPDSSNVKYQAMLRFIDDACTKGTWEVLQENLPSHYKSKEMTEKNNLPKPKHLTVTNIHVRPSSSNVYKSPSTSPLLERRPQSAQCIPLSGGSHNKPIPSHPQLVSKVTGRANLVQIMKHFPYLTVEQVTRQWENFRKYDKNNDFSLDLPELYEVITEVLGLNISVQEMKEAMHEVDRDKSNNIDFYEYLKIAEMIFKKQGDSAIFKSDMLLEKGECVSTVSLQWFSLAIVLLELCCVLR</sequence>
<dbReference type="SMART" id="SM00054">
    <property type="entry name" value="EFh"/>
    <property type="match status" value="2"/>
</dbReference>
<reference evidence="4 5" key="1">
    <citation type="submission" date="2024-02" db="EMBL/GenBank/DDBJ databases">
        <authorList>
            <person name="Daric V."/>
            <person name="Darras S."/>
        </authorList>
    </citation>
    <scope>NUCLEOTIDE SEQUENCE [LARGE SCALE GENOMIC DNA]</scope>
</reference>
<keyword evidence="2" id="KW-0175">Coiled coil</keyword>